<proteinExistence type="predicted"/>
<dbReference type="AlphaFoldDB" id="A0A0E9V3G9"/>
<organism evidence="1">
    <name type="scientific">Anguilla anguilla</name>
    <name type="common">European freshwater eel</name>
    <name type="synonym">Muraena anguilla</name>
    <dbReference type="NCBI Taxonomy" id="7936"/>
    <lineage>
        <taxon>Eukaryota</taxon>
        <taxon>Metazoa</taxon>
        <taxon>Chordata</taxon>
        <taxon>Craniata</taxon>
        <taxon>Vertebrata</taxon>
        <taxon>Euteleostomi</taxon>
        <taxon>Actinopterygii</taxon>
        <taxon>Neopterygii</taxon>
        <taxon>Teleostei</taxon>
        <taxon>Anguilliformes</taxon>
        <taxon>Anguillidae</taxon>
        <taxon>Anguilla</taxon>
    </lineage>
</organism>
<sequence length="39" mass="4472">MLKCLLRITMTVSYPGIEPVTFGLEDLFLLPFILHCHLP</sequence>
<dbReference type="EMBL" id="GBXM01036597">
    <property type="protein sequence ID" value="JAH71980.1"/>
    <property type="molecule type" value="Transcribed_RNA"/>
</dbReference>
<protein>
    <submittedName>
        <fullName evidence="1">Uncharacterized protein</fullName>
    </submittedName>
</protein>
<reference evidence="1" key="1">
    <citation type="submission" date="2014-11" db="EMBL/GenBank/DDBJ databases">
        <authorList>
            <person name="Amaro Gonzalez C."/>
        </authorList>
    </citation>
    <scope>NUCLEOTIDE SEQUENCE</scope>
</reference>
<evidence type="ECO:0000313" key="1">
    <source>
        <dbReference type="EMBL" id="JAH71980.1"/>
    </source>
</evidence>
<accession>A0A0E9V3G9</accession>
<name>A0A0E9V3G9_ANGAN</name>
<reference evidence="1" key="2">
    <citation type="journal article" date="2015" name="Fish Shellfish Immunol.">
        <title>Early steps in the European eel (Anguilla anguilla)-Vibrio vulnificus interaction in the gills: Role of the RtxA13 toxin.</title>
        <authorList>
            <person name="Callol A."/>
            <person name="Pajuelo D."/>
            <person name="Ebbesson L."/>
            <person name="Teles M."/>
            <person name="MacKenzie S."/>
            <person name="Amaro C."/>
        </authorList>
    </citation>
    <scope>NUCLEOTIDE SEQUENCE</scope>
</reference>